<name>A0A9P8UQ26_9PEZI</name>
<comment type="caution">
    <text evidence="2">The sequence shown here is derived from an EMBL/GenBank/DDBJ whole genome shotgun (WGS) entry which is preliminary data.</text>
</comment>
<dbReference type="EMBL" id="JAGPXC010000002">
    <property type="protein sequence ID" value="KAH6656875.1"/>
    <property type="molecule type" value="Genomic_DNA"/>
</dbReference>
<dbReference type="RefSeq" id="XP_045961109.1">
    <property type="nucleotide sequence ID" value="XM_046106704.1"/>
</dbReference>
<feature type="compositionally biased region" description="Polar residues" evidence="1">
    <location>
        <begin position="103"/>
        <end position="112"/>
    </location>
</feature>
<dbReference type="Proteomes" id="UP000758603">
    <property type="component" value="Unassembled WGS sequence"/>
</dbReference>
<feature type="compositionally biased region" description="Basic and acidic residues" evidence="1">
    <location>
        <begin position="212"/>
        <end position="238"/>
    </location>
</feature>
<organism evidence="2 3">
    <name type="scientific">Truncatella angustata</name>
    <dbReference type="NCBI Taxonomy" id="152316"/>
    <lineage>
        <taxon>Eukaryota</taxon>
        <taxon>Fungi</taxon>
        <taxon>Dikarya</taxon>
        <taxon>Ascomycota</taxon>
        <taxon>Pezizomycotina</taxon>
        <taxon>Sordariomycetes</taxon>
        <taxon>Xylariomycetidae</taxon>
        <taxon>Amphisphaeriales</taxon>
        <taxon>Sporocadaceae</taxon>
        <taxon>Truncatella</taxon>
    </lineage>
</organism>
<feature type="compositionally biased region" description="Polar residues" evidence="1">
    <location>
        <begin position="10"/>
        <end position="19"/>
    </location>
</feature>
<feature type="compositionally biased region" description="Basic and acidic residues" evidence="1">
    <location>
        <begin position="57"/>
        <end position="94"/>
    </location>
</feature>
<gene>
    <name evidence="2" type="ORF">BKA67DRAFT_655178</name>
</gene>
<feature type="region of interest" description="Disordered" evidence="1">
    <location>
        <begin position="1"/>
        <end position="149"/>
    </location>
</feature>
<proteinExistence type="predicted"/>
<dbReference type="AlphaFoldDB" id="A0A9P8UQ26"/>
<dbReference type="OrthoDB" id="5204927at2759"/>
<reference evidence="2" key="1">
    <citation type="journal article" date="2021" name="Nat. Commun.">
        <title>Genetic determinants of endophytism in the Arabidopsis root mycobiome.</title>
        <authorList>
            <person name="Mesny F."/>
            <person name="Miyauchi S."/>
            <person name="Thiergart T."/>
            <person name="Pickel B."/>
            <person name="Atanasova L."/>
            <person name="Karlsson M."/>
            <person name="Huettel B."/>
            <person name="Barry K.W."/>
            <person name="Haridas S."/>
            <person name="Chen C."/>
            <person name="Bauer D."/>
            <person name="Andreopoulos W."/>
            <person name="Pangilinan J."/>
            <person name="LaButti K."/>
            <person name="Riley R."/>
            <person name="Lipzen A."/>
            <person name="Clum A."/>
            <person name="Drula E."/>
            <person name="Henrissat B."/>
            <person name="Kohler A."/>
            <person name="Grigoriev I.V."/>
            <person name="Martin F.M."/>
            <person name="Hacquard S."/>
        </authorList>
    </citation>
    <scope>NUCLEOTIDE SEQUENCE</scope>
    <source>
        <strain evidence="2">MPI-SDFR-AT-0073</strain>
    </source>
</reference>
<evidence type="ECO:0000313" key="3">
    <source>
        <dbReference type="Proteomes" id="UP000758603"/>
    </source>
</evidence>
<evidence type="ECO:0000256" key="1">
    <source>
        <dbReference type="SAM" id="MobiDB-lite"/>
    </source>
</evidence>
<evidence type="ECO:0000313" key="2">
    <source>
        <dbReference type="EMBL" id="KAH6656875.1"/>
    </source>
</evidence>
<sequence length="378" mass="42997">MAHPLGEFVRQSQPYSKQPASRPGQRPVTKKPRQPVSQPVDADDLRRRLYIVISQRDAAKEQRRQARAEETARKVGEEAEETKETESRAAEGRGEGTAALQKDVSSSAQNPDISFLDVPWVPPQRVGTRSKNTWPEKLPERSDSVSRPNEPYIPQQAASQFARTASVHVPRDKSRIHTLSHEALRLHTESLSLDTSIGPAGQGRALRKVQSEREKLRERNQFQNSRKLEGSNEVEAARRSKQRHTIPNENIADVIAARSFSMRHSLQCDERERTRFVESDEKIPEDEVVPLTATINPNDYRMVDWTQSDEMEEKSRGLRSPLLKKADSLWGLKDRFGRHGHEKGTTMNLTERVDTIVPKPVKSGIWTKFRRHIAAVHA</sequence>
<dbReference type="GeneID" id="70135595"/>
<accession>A0A9P8UQ26</accession>
<feature type="region of interest" description="Disordered" evidence="1">
    <location>
        <begin position="212"/>
        <end position="243"/>
    </location>
</feature>
<keyword evidence="3" id="KW-1185">Reference proteome</keyword>
<protein>
    <submittedName>
        <fullName evidence="2">Uncharacterized protein</fullName>
    </submittedName>
</protein>